<dbReference type="GO" id="GO:0003735">
    <property type="term" value="F:structural constituent of ribosome"/>
    <property type="evidence" value="ECO:0007669"/>
    <property type="project" value="InterPro"/>
</dbReference>
<evidence type="ECO:0000313" key="12">
    <source>
        <dbReference type="EMBL" id="EMB34898.1"/>
    </source>
</evidence>
<evidence type="ECO:0000256" key="1">
    <source>
        <dbReference type="ARBA" id="ARBA00007465"/>
    </source>
</evidence>
<dbReference type="GO" id="GO:0015935">
    <property type="term" value="C:small ribosomal subunit"/>
    <property type="evidence" value="ECO:0007669"/>
    <property type="project" value="InterPro"/>
</dbReference>
<comment type="subunit">
    <text evidence="7">Part of the 30S ribosomal subunit. Contacts protein S5. The interaction surface between S4 and S5 is involved in control of translational fidelity.</text>
</comment>
<evidence type="ECO:0000256" key="5">
    <source>
        <dbReference type="ARBA" id="ARBA00023274"/>
    </source>
</evidence>
<dbReference type="PROSITE" id="PS50889">
    <property type="entry name" value="S4"/>
    <property type="match status" value="1"/>
</dbReference>
<dbReference type="PATRIC" id="fig|999432.5.peg.692"/>
<dbReference type="InterPro" id="IPR022801">
    <property type="entry name" value="Ribosomal_uS4"/>
</dbReference>
<dbReference type="GeneID" id="2740183"/>
<evidence type="ECO:0000256" key="7">
    <source>
        <dbReference type="HAMAP-Rule" id="MF_01306"/>
    </source>
</evidence>
<evidence type="ECO:0000256" key="2">
    <source>
        <dbReference type="ARBA" id="ARBA00022730"/>
    </source>
</evidence>
<comment type="similarity">
    <text evidence="1 7 8">Belongs to the universal ribosomal protein uS4 family.</text>
</comment>
<dbReference type="CDD" id="cd00165">
    <property type="entry name" value="S4"/>
    <property type="match status" value="1"/>
</dbReference>
<name>A0A0E2EIU3_TREDN</name>
<keyword evidence="4 7" id="KW-0689">Ribosomal protein</keyword>
<dbReference type="InterPro" id="IPR036986">
    <property type="entry name" value="S4_RNA-bd_sf"/>
</dbReference>
<comment type="caution">
    <text evidence="12">The sequence shown here is derived from an EMBL/GenBank/DDBJ whole genome shotgun (WGS) entry which is preliminary data.</text>
</comment>
<gene>
    <name evidence="7" type="primary">rpsD</name>
    <name evidence="12" type="ORF">HMPREF9726_00664</name>
</gene>
<dbReference type="AlphaFoldDB" id="A0A0E2EIU3"/>
<dbReference type="Gene3D" id="1.10.1050.10">
    <property type="entry name" value="Ribosomal Protein S4 Delta 41, Chain A, domain 1"/>
    <property type="match status" value="1"/>
</dbReference>
<dbReference type="InterPro" id="IPR001912">
    <property type="entry name" value="Ribosomal_uS4_N"/>
</dbReference>
<dbReference type="SMART" id="SM01390">
    <property type="entry name" value="Ribosomal_S4"/>
    <property type="match status" value="1"/>
</dbReference>
<dbReference type="HAMAP" id="MF_01306_B">
    <property type="entry name" value="Ribosomal_uS4_B"/>
    <property type="match status" value="1"/>
</dbReference>
<reference evidence="12" key="1">
    <citation type="submission" date="2012-01" db="EMBL/GenBank/DDBJ databases">
        <title>The Genome Sequence of Treponema denticola H-22.</title>
        <authorList>
            <consortium name="The Broad Institute Genome Sequencing Platform"/>
            <person name="Earl A."/>
            <person name="Ward D."/>
            <person name="Feldgarden M."/>
            <person name="Gevers D."/>
            <person name="Blanton J.M."/>
            <person name="Fenno C.J."/>
            <person name="Baranova O.V."/>
            <person name="Mathney J."/>
            <person name="Dewhirst F.E."/>
            <person name="Izard J."/>
            <person name="Young S.K."/>
            <person name="Zeng Q."/>
            <person name="Gargeya S."/>
            <person name="Fitzgerald M."/>
            <person name="Haas B."/>
            <person name="Abouelleil A."/>
            <person name="Alvarado L."/>
            <person name="Arachchi H.M."/>
            <person name="Berlin A."/>
            <person name="Chapman S.B."/>
            <person name="Gearin G."/>
            <person name="Goldberg J."/>
            <person name="Griggs A."/>
            <person name="Gujja S."/>
            <person name="Hansen M."/>
            <person name="Heiman D."/>
            <person name="Howarth C."/>
            <person name="Larimer J."/>
            <person name="Lui A."/>
            <person name="MacDonald P.J.P."/>
            <person name="McCowen C."/>
            <person name="Montmayeur A."/>
            <person name="Murphy C."/>
            <person name="Neiman D."/>
            <person name="Pearson M."/>
            <person name="Priest M."/>
            <person name="Roberts A."/>
            <person name="Saif S."/>
            <person name="Shea T."/>
            <person name="Sisk P."/>
            <person name="Stolte C."/>
            <person name="Sykes S."/>
            <person name="Wortman J."/>
            <person name="Nusbaum C."/>
            <person name="Birren B."/>
        </authorList>
    </citation>
    <scope>NUCLEOTIDE SEQUENCE [LARGE SCALE GENOMIC DNA]</scope>
    <source>
        <strain evidence="12">H-22</strain>
    </source>
</reference>
<dbReference type="Pfam" id="PF00163">
    <property type="entry name" value="Ribosomal_S4"/>
    <property type="match status" value="1"/>
</dbReference>
<keyword evidence="3 7" id="KW-0694">RNA-binding</keyword>
<dbReference type="RefSeq" id="WP_002669771.1">
    <property type="nucleotide sequence ID" value="NZ_CM001795.1"/>
</dbReference>
<evidence type="ECO:0000259" key="11">
    <source>
        <dbReference type="SMART" id="SM01390"/>
    </source>
</evidence>
<feature type="region of interest" description="Disordered" evidence="9">
    <location>
        <begin position="25"/>
        <end position="49"/>
    </location>
</feature>
<dbReference type="NCBIfam" id="TIGR01017">
    <property type="entry name" value="rpsD_bact"/>
    <property type="match status" value="1"/>
</dbReference>
<dbReference type="SMR" id="A0A0E2EIU3"/>
<dbReference type="Pfam" id="PF01479">
    <property type="entry name" value="S4"/>
    <property type="match status" value="1"/>
</dbReference>
<evidence type="ECO:0000256" key="8">
    <source>
        <dbReference type="RuleBase" id="RU003699"/>
    </source>
</evidence>
<dbReference type="GO" id="GO:0042274">
    <property type="term" value="P:ribosomal small subunit biogenesis"/>
    <property type="evidence" value="ECO:0007669"/>
    <property type="project" value="TreeGrafter"/>
</dbReference>
<dbReference type="GO" id="GO:0019843">
    <property type="term" value="F:rRNA binding"/>
    <property type="evidence" value="ECO:0007669"/>
    <property type="project" value="UniProtKB-UniRule"/>
</dbReference>
<sequence>MAIKQPKGKTVRRLGVNIYGNPKYDKLLDRKPNGPGKERGARKRGKTSVYGEQLKEKQKFRFAYGISERQFRNLYKKASRMPGVTGDNMISLMEQRLDNTIYRMGFAISRAQARQMVTHAYFFINGKPVNIPSMCVSVNDVITTKNKKGIQNLIRHNMSTSQSARGSWLTIDDEKLSATVNILPVTTDIQPVGNIQNVVEYYSRNA</sequence>
<dbReference type="InterPro" id="IPR018079">
    <property type="entry name" value="Ribosomal_uS4_CS"/>
</dbReference>
<evidence type="ECO:0000256" key="4">
    <source>
        <dbReference type="ARBA" id="ARBA00022980"/>
    </source>
</evidence>
<dbReference type="EMBL" id="AGDV01000006">
    <property type="protein sequence ID" value="EMB34898.1"/>
    <property type="molecule type" value="Genomic_DNA"/>
</dbReference>
<comment type="function">
    <text evidence="7">One of the primary rRNA binding proteins, it binds directly to 16S rRNA where it nucleates assembly of the body of the 30S subunit.</text>
</comment>
<dbReference type="PANTHER" id="PTHR11831:SF4">
    <property type="entry name" value="SMALL RIBOSOMAL SUBUNIT PROTEIN US4M"/>
    <property type="match status" value="1"/>
</dbReference>
<accession>A0A0E2EIU3</accession>
<evidence type="ECO:0000256" key="9">
    <source>
        <dbReference type="SAM" id="MobiDB-lite"/>
    </source>
</evidence>
<keyword evidence="5 7" id="KW-0687">Ribonucleoprotein</keyword>
<feature type="compositionally biased region" description="Basic and acidic residues" evidence="9">
    <location>
        <begin position="25"/>
        <end position="39"/>
    </location>
</feature>
<dbReference type="InterPro" id="IPR002942">
    <property type="entry name" value="S4_RNA-bd"/>
</dbReference>
<dbReference type="Proteomes" id="UP000011705">
    <property type="component" value="Chromosome"/>
</dbReference>
<evidence type="ECO:0000256" key="6">
    <source>
        <dbReference type="ARBA" id="ARBA00035254"/>
    </source>
</evidence>
<dbReference type="HOGENOM" id="CLU_092403_0_4_12"/>
<proteinExistence type="inferred from homology"/>
<dbReference type="Gene3D" id="3.10.290.10">
    <property type="entry name" value="RNA-binding S4 domain"/>
    <property type="match status" value="1"/>
</dbReference>
<dbReference type="FunFam" id="3.10.290.10:FF:000001">
    <property type="entry name" value="30S ribosomal protein S4"/>
    <property type="match status" value="1"/>
</dbReference>
<dbReference type="GO" id="GO:0006412">
    <property type="term" value="P:translation"/>
    <property type="evidence" value="ECO:0007669"/>
    <property type="project" value="UniProtKB-UniRule"/>
</dbReference>
<keyword evidence="2 7" id="KW-0699">rRNA-binding</keyword>
<dbReference type="InterPro" id="IPR005709">
    <property type="entry name" value="Ribosomal_uS4_bac-type"/>
</dbReference>
<dbReference type="PANTHER" id="PTHR11831">
    <property type="entry name" value="30S 40S RIBOSOMAL PROTEIN"/>
    <property type="match status" value="1"/>
</dbReference>
<feature type="domain" description="RNA-binding S4" evidence="10">
    <location>
        <begin position="95"/>
        <end position="155"/>
    </location>
</feature>
<evidence type="ECO:0000256" key="3">
    <source>
        <dbReference type="ARBA" id="ARBA00022884"/>
    </source>
</evidence>
<protein>
    <recommendedName>
        <fullName evidence="6 7">Small ribosomal subunit protein uS4</fullName>
    </recommendedName>
</protein>
<comment type="function">
    <text evidence="7">With S5 and S12 plays an important role in translational accuracy.</text>
</comment>
<dbReference type="PROSITE" id="PS00632">
    <property type="entry name" value="RIBOSOMAL_S4"/>
    <property type="match status" value="1"/>
</dbReference>
<dbReference type="SUPFAM" id="SSF55174">
    <property type="entry name" value="Alpha-L RNA-binding motif"/>
    <property type="match status" value="1"/>
</dbReference>
<organism evidence="12">
    <name type="scientific">Treponema denticola H-22</name>
    <dbReference type="NCBI Taxonomy" id="999432"/>
    <lineage>
        <taxon>Bacteria</taxon>
        <taxon>Pseudomonadati</taxon>
        <taxon>Spirochaetota</taxon>
        <taxon>Spirochaetia</taxon>
        <taxon>Spirochaetales</taxon>
        <taxon>Treponemataceae</taxon>
        <taxon>Treponema</taxon>
    </lineage>
</organism>
<feature type="domain" description="Small ribosomal subunit protein uS4 N-terminal" evidence="11">
    <location>
        <begin position="2"/>
        <end position="94"/>
    </location>
</feature>
<dbReference type="SMART" id="SM00363">
    <property type="entry name" value="S4"/>
    <property type="match status" value="1"/>
</dbReference>
<evidence type="ECO:0000259" key="10">
    <source>
        <dbReference type="SMART" id="SM00363"/>
    </source>
</evidence>
<dbReference type="NCBIfam" id="NF003717">
    <property type="entry name" value="PRK05327.1"/>
    <property type="match status" value="1"/>
</dbReference>